<proteinExistence type="predicted"/>
<sequence length="396" mass="45156">MELKSYIIPLIILSALFTCCTGQPKTNSQTASDKVGMVGGPFENGEFMYIGMPEHIKAIDTSAGWPQKGQKLLITGTIYKLDGITPAPNVILYYYHTDINGVYSGNQALDPRVVRHGYIRGWVKSDSNGKYAIYTVRPAPYPNSKFEAHIHPSIKEPNIDKEYYIDEFVFDDDPLLTAEKRKKLPNRGGSGILRTYTKDDLQIAVNNIILGLNIPNYPETLKTEFQSGLQIGEDQPSFIPYHAYGPDQGSRACPVCKYGRYHGIIYFVGRHPNWNDIKKWLSFLEQQSVERNKYLKAYFVYGNDLNYTKNTRQKDLEHLGNELNLKKMALTFVSSFSDTASEVQLNKLNPNVENTFIIYRNRTIIDKYINLAATTENFNKLTKALDANKDDYFYLD</sequence>
<comment type="caution">
    <text evidence="1">The sequence shown here is derived from an EMBL/GenBank/DDBJ whole genome shotgun (WGS) entry which is preliminary data.</text>
</comment>
<name>A0A9D7SB09_9BACT</name>
<dbReference type="AlphaFoldDB" id="A0A9D7SB09"/>
<dbReference type="Gene3D" id="2.60.130.10">
    <property type="entry name" value="Aromatic compound dioxygenase"/>
    <property type="match status" value="1"/>
</dbReference>
<dbReference type="InterPro" id="IPR015889">
    <property type="entry name" value="Intradiol_dOase_core"/>
</dbReference>
<evidence type="ECO:0000313" key="1">
    <source>
        <dbReference type="EMBL" id="MBK9718342.1"/>
    </source>
</evidence>
<accession>A0A9D7SB09</accession>
<organism evidence="1 2">
    <name type="scientific">Candidatus Defluviibacterium haderslevense</name>
    <dbReference type="NCBI Taxonomy" id="2981993"/>
    <lineage>
        <taxon>Bacteria</taxon>
        <taxon>Pseudomonadati</taxon>
        <taxon>Bacteroidota</taxon>
        <taxon>Saprospiria</taxon>
        <taxon>Saprospirales</taxon>
        <taxon>Saprospiraceae</taxon>
        <taxon>Candidatus Defluviibacterium</taxon>
    </lineage>
</organism>
<protein>
    <submittedName>
        <fullName evidence="1">Intradiol ring-cleavage dioxygenase</fullName>
    </submittedName>
</protein>
<keyword evidence="1" id="KW-0560">Oxidoreductase</keyword>
<dbReference type="Proteomes" id="UP000808349">
    <property type="component" value="Unassembled WGS sequence"/>
</dbReference>
<dbReference type="SUPFAM" id="SSF49482">
    <property type="entry name" value="Aromatic compound dioxygenase"/>
    <property type="match status" value="1"/>
</dbReference>
<gene>
    <name evidence="1" type="ORF">IPO85_12700</name>
</gene>
<dbReference type="InterPro" id="IPR050770">
    <property type="entry name" value="Intradiol_RC_Dioxygenase"/>
</dbReference>
<dbReference type="GO" id="GO:0016702">
    <property type="term" value="F:oxidoreductase activity, acting on single donors with incorporation of molecular oxygen, incorporation of two atoms of oxygen"/>
    <property type="evidence" value="ECO:0007669"/>
    <property type="project" value="InterPro"/>
</dbReference>
<dbReference type="PANTHER" id="PTHR33711:SF10">
    <property type="entry name" value="INTRADIOL RING-CLEAVAGE DIOXYGENASES DOMAIN-CONTAINING PROTEIN"/>
    <property type="match status" value="1"/>
</dbReference>
<reference evidence="1 2" key="1">
    <citation type="submission" date="2020-10" db="EMBL/GenBank/DDBJ databases">
        <title>Connecting structure to function with the recovery of over 1000 high-quality activated sludge metagenome-assembled genomes encoding full-length rRNA genes using long-read sequencing.</title>
        <authorList>
            <person name="Singleton C.M."/>
            <person name="Petriglieri F."/>
            <person name="Kristensen J.M."/>
            <person name="Kirkegaard R.H."/>
            <person name="Michaelsen T.Y."/>
            <person name="Andersen M.H."/>
            <person name="Karst S.M."/>
            <person name="Dueholm M.S."/>
            <person name="Nielsen P.H."/>
            <person name="Albertsen M."/>
        </authorList>
    </citation>
    <scope>NUCLEOTIDE SEQUENCE [LARGE SCALE GENOMIC DNA]</scope>
    <source>
        <strain evidence="1">Ribe_18-Q3-R11-54_BAT3C.373</strain>
    </source>
</reference>
<keyword evidence="1" id="KW-0223">Dioxygenase</keyword>
<dbReference type="EMBL" id="JADKFW010000010">
    <property type="protein sequence ID" value="MBK9718342.1"/>
    <property type="molecule type" value="Genomic_DNA"/>
</dbReference>
<evidence type="ECO:0000313" key="2">
    <source>
        <dbReference type="Proteomes" id="UP000808349"/>
    </source>
</evidence>
<dbReference type="GO" id="GO:0008199">
    <property type="term" value="F:ferric iron binding"/>
    <property type="evidence" value="ECO:0007669"/>
    <property type="project" value="InterPro"/>
</dbReference>
<dbReference type="PANTHER" id="PTHR33711">
    <property type="entry name" value="DIOXYGENASE, PUTATIVE (AFU_ORTHOLOGUE AFUA_2G02910)-RELATED"/>
    <property type="match status" value="1"/>
</dbReference>